<protein>
    <recommendedName>
        <fullName evidence="3">RNA-binding protein</fullName>
    </recommendedName>
</protein>
<proteinExistence type="predicted"/>
<dbReference type="STRING" id="296218.AWN68_02975"/>
<organism evidence="1 2">
    <name type="scientific">Roseivirga echinicomitans</name>
    <dbReference type="NCBI Taxonomy" id="296218"/>
    <lineage>
        <taxon>Bacteria</taxon>
        <taxon>Pseudomonadati</taxon>
        <taxon>Bacteroidota</taxon>
        <taxon>Cytophagia</taxon>
        <taxon>Cytophagales</taxon>
        <taxon>Roseivirgaceae</taxon>
        <taxon>Roseivirga</taxon>
    </lineage>
</organism>
<dbReference type="AlphaFoldDB" id="A0A150XYV5"/>
<gene>
    <name evidence="1" type="ORF">AWN68_02975</name>
</gene>
<comment type="caution">
    <text evidence="1">The sequence shown here is derived from an EMBL/GenBank/DDBJ whole genome shotgun (WGS) entry which is preliminary data.</text>
</comment>
<evidence type="ECO:0000313" key="2">
    <source>
        <dbReference type="Proteomes" id="UP000075615"/>
    </source>
</evidence>
<accession>A0A150XYV5</accession>
<dbReference type="PANTHER" id="PTHR36456:SF1">
    <property type="entry name" value="UPF0232 PROTEIN SCO3875"/>
    <property type="match status" value="1"/>
</dbReference>
<evidence type="ECO:0000313" key="1">
    <source>
        <dbReference type="EMBL" id="KYG83785.1"/>
    </source>
</evidence>
<sequence>MSERYNSRASRKSQPESIGDAVKDMLKSFNIEQKFHETNLINSWEQVMGVAIAKRTSKIYIKDKKLYVHLTSAPLRHELNMSKNKILVLLAKEFGSPIVNDVVLL</sequence>
<evidence type="ECO:0008006" key="3">
    <source>
        <dbReference type="Google" id="ProtNLM"/>
    </source>
</evidence>
<dbReference type="Proteomes" id="UP000075615">
    <property type="component" value="Unassembled WGS sequence"/>
</dbReference>
<dbReference type="PANTHER" id="PTHR36456">
    <property type="entry name" value="UPF0232 PROTEIN SCO3875"/>
    <property type="match status" value="1"/>
</dbReference>
<dbReference type="Pfam" id="PF05258">
    <property type="entry name" value="DciA"/>
    <property type="match status" value="1"/>
</dbReference>
<dbReference type="RefSeq" id="WP_068411205.1">
    <property type="nucleotide sequence ID" value="NZ_LRDB01000001.1"/>
</dbReference>
<dbReference type="EMBL" id="LRDB01000001">
    <property type="protein sequence ID" value="KYG83785.1"/>
    <property type="molecule type" value="Genomic_DNA"/>
</dbReference>
<name>A0A150XYV5_9BACT</name>
<keyword evidence="2" id="KW-1185">Reference proteome</keyword>
<dbReference type="InterPro" id="IPR007922">
    <property type="entry name" value="DciA-like"/>
</dbReference>
<reference evidence="1 2" key="1">
    <citation type="submission" date="2016-01" db="EMBL/GenBank/DDBJ databases">
        <title>Genome sequencing of Roseivirga echinicomitans KMM 6058.</title>
        <authorList>
            <person name="Selvaratnam C."/>
            <person name="Thevarajoo S."/>
            <person name="Goh K.M."/>
            <person name="Ee R."/>
            <person name="Chan K.-G."/>
            <person name="Chong C.S."/>
        </authorList>
    </citation>
    <scope>NUCLEOTIDE SEQUENCE [LARGE SCALE GENOMIC DNA]</scope>
    <source>
        <strain evidence="1 2">KMM 6058</strain>
    </source>
</reference>